<sequence>MHLLLFLFTAFGTDFVVGTQNSAEVLNSTEDLASGELSKLRRLYDEFKQTYRKDHTGEEDERRLNIFRENIHKAKLLQDSEQGTAEYGVTEFSDMTEEEFSAQYANLHLSSEDSVNQPRVFLNPQRTPESIDWRKQGAVTPVQHQGSCGSCWSFSAIGVIEGQWYRKSKKLIKLSEQQLVDCDAIDTGCNGGFPRNGYKAIRKMGGIQTAASYPYVGEKKKCAADSSKFVAYVNETVSFNPDEAEIADWLAVNGPVSMSLNVKPLKSYKSGIIHLTAANCVKQVTHSVVGVGYGVEKNVPYWLIKNTYGRKWGENGYFRIYRGDGTCGINKFANAVRIH</sequence>
<keyword evidence="3" id="KW-0378">Hydrolase</keyword>
<feature type="chain" id="PRO_5043886964" evidence="7">
    <location>
        <begin position="19"/>
        <end position="339"/>
    </location>
</feature>
<dbReference type="Pfam" id="PF08246">
    <property type="entry name" value="Inhibitor_I29"/>
    <property type="match status" value="1"/>
</dbReference>
<dbReference type="Proteomes" id="UP001497525">
    <property type="component" value="Unassembled WGS sequence"/>
</dbReference>
<gene>
    <name evidence="10" type="ORF">CDAUBV1_LOCUS9669</name>
</gene>
<accession>A0AAV2TJG1</accession>
<evidence type="ECO:0000313" key="11">
    <source>
        <dbReference type="Proteomes" id="UP001497525"/>
    </source>
</evidence>
<dbReference type="EMBL" id="CAXLJL010000267">
    <property type="protein sequence ID" value="CAL5135532.1"/>
    <property type="molecule type" value="Genomic_DNA"/>
</dbReference>
<name>A0AAV2TJG1_CALDB</name>
<proteinExistence type="inferred from homology"/>
<dbReference type="PRINTS" id="PR00705">
    <property type="entry name" value="PAPAIN"/>
</dbReference>
<dbReference type="GO" id="GO:0006508">
    <property type="term" value="P:proteolysis"/>
    <property type="evidence" value="ECO:0007669"/>
    <property type="project" value="UniProtKB-KW"/>
</dbReference>
<dbReference type="InterPro" id="IPR013128">
    <property type="entry name" value="Peptidase_C1A"/>
</dbReference>
<dbReference type="GO" id="GO:0008234">
    <property type="term" value="F:cysteine-type peptidase activity"/>
    <property type="evidence" value="ECO:0007669"/>
    <property type="project" value="UniProtKB-KW"/>
</dbReference>
<feature type="domain" description="Cathepsin propeptide inhibitor" evidence="9">
    <location>
        <begin position="44"/>
        <end position="100"/>
    </location>
</feature>
<evidence type="ECO:0000313" key="10">
    <source>
        <dbReference type="EMBL" id="CAL5135532.1"/>
    </source>
</evidence>
<dbReference type="PANTHER" id="PTHR12411">
    <property type="entry name" value="CYSTEINE PROTEASE FAMILY C1-RELATED"/>
    <property type="match status" value="1"/>
</dbReference>
<evidence type="ECO:0000256" key="7">
    <source>
        <dbReference type="SAM" id="SignalP"/>
    </source>
</evidence>
<comment type="similarity">
    <text evidence="1">Belongs to the peptidase C1 family.</text>
</comment>
<feature type="signal peptide" evidence="7">
    <location>
        <begin position="1"/>
        <end position="18"/>
    </location>
</feature>
<evidence type="ECO:0000259" key="9">
    <source>
        <dbReference type="SMART" id="SM00848"/>
    </source>
</evidence>
<dbReference type="InterPro" id="IPR038765">
    <property type="entry name" value="Papain-like_cys_pep_sf"/>
</dbReference>
<dbReference type="InterPro" id="IPR000169">
    <property type="entry name" value="Pept_cys_AS"/>
</dbReference>
<evidence type="ECO:0000256" key="5">
    <source>
        <dbReference type="ARBA" id="ARBA00023145"/>
    </source>
</evidence>
<dbReference type="PROSITE" id="PS00139">
    <property type="entry name" value="THIOL_PROTEASE_CYS"/>
    <property type="match status" value="1"/>
</dbReference>
<evidence type="ECO:0000256" key="3">
    <source>
        <dbReference type="ARBA" id="ARBA00022801"/>
    </source>
</evidence>
<keyword evidence="5" id="KW-0865">Zymogen</keyword>
<feature type="domain" description="Peptidase C1A papain C-terminal" evidence="8">
    <location>
        <begin position="127"/>
        <end position="337"/>
    </location>
</feature>
<dbReference type="Pfam" id="PF00112">
    <property type="entry name" value="Peptidase_C1"/>
    <property type="match status" value="1"/>
</dbReference>
<dbReference type="SUPFAM" id="SSF54001">
    <property type="entry name" value="Cysteine proteinases"/>
    <property type="match status" value="1"/>
</dbReference>
<dbReference type="InterPro" id="IPR013201">
    <property type="entry name" value="Prot_inhib_I29"/>
</dbReference>
<dbReference type="InterPro" id="IPR000668">
    <property type="entry name" value="Peptidase_C1A_C"/>
</dbReference>
<keyword evidence="2" id="KW-0645">Protease</keyword>
<keyword evidence="7" id="KW-0732">Signal</keyword>
<protein>
    <submittedName>
        <fullName evidence="10">Uncharacterized protein</fullName>
    </submittedName>
</protein>
<comment type="caution">
    <text evidence="10">The sequence shown here is derived from an EMBL/GenBank/DDBJ whole genome shotgun (WGS) entry which is preliminary data.</text>
</comment>
<dbReference type="Gene3D" id="3.90.70.10">
    <property type="entry name" value="Cysteine proteinases"/>
    <property type="match status" value="1"/>
</dbReference>
<dbReference type="SMART" id="SM00645">
    <property type="entry name" value="Pept_C1"/>
    <property type="match status" value="1"/>
</dbReference>
<evidence type="ECO:0000256" key="4">
    <source>
        <dbReference type="ARBA" id="ARBA00022807"/>
    </source>
</evidence>
<evidence type="ECO:0000256" key="6">
    <source>
        <dbReference type="ARBA" id="ARBA00023157"/>
    </source>
</evidence>
<evidence type="ECO:0000256" key="1">
    <source>
        <dbReference type="ARBA" id="ARBA00008455"/>
    </source>
</evidence>
<evidence type="ECO:0000259" key="8">
    <source>
        <dbReference type="SMART" id="SM00645"/>
    </source>
</evidence>
<dbReference type="SMART" id="SM00848">
    <property type="entry name" value="Inhibitor_I29"/>
    <property type="match status" value="1"/>
</dbReference>
<reference evidence="10" key="1">
    <citation type="submission" date="2024-06" db="EMBL/GenBank/DDBJ databases">
        <authorList>
            <person name="Liu X."/>
            <person name="Lenzi L."/>
            <person name="Haldenby T S."/>
            <person name="Uol C."/>
        </authorList>
    </citation>
    <scope>NUCLEOTIDE SEQUENCE</scope>
</reference>
<evidence type="ECO:0000256" key="2">
    <source>
        <dbReference type="ARBA" id="ARBA00022670"/>
    </source>
</evidence>
<keyword evidence="6" id="KW-1015">Disulfide bond</keyword>
<keyword evidence="4" id="KW-0788">Thiol protease</keyword>
<dbReference type="InterPro" id="IPR039417">
    <property type="entry name" value="Peptidase_C1A_papain-like"/>
</dbReference>
<dbReference type="FunFam" id="3.90.70.10:FF:000103">
    <property type="entry name" value="Hypothetical LOC496748"/>
    <property type="match status" value="1"/>
</dbReference>
<dbReference type="AlphaFoldDB" id="A0AAV2TJG1"/>
<dbReference type="CDD" id="cd02248">
    <property type="entry name" value="Peptidase_C1A"/>
    <property type="match status" value="1"/>
</dbReference>
<organism evidence="10 11">
    <name type="scientific">Calicophoron daubneyi</name>
    <name type="common">Rumen fluke</name>
    <name type="synonym">Paramphistomum daubneyi</name>
    <dbReference type="NCBI Taxonomy" id="300641"/>
    <lineage>
        <taxon>Eukaryota</taxon>
        <taxon>Metazoa</taxon>
        <taxon>Spiralia</taxon>
        <taxon>Lophotrochozoa</taxon>
        <taxon>Platyhelminthes</taxon>
        <taxon>Trematoda</taxon>
        <taxon>Digenea</taxon>
        <taxon>Plagiorchiida</taxon>
        <taxon>Pronocephalata</taxon>
        <taxon>Paramphistomoidea</taxon>
        <taxon>Paramphistomidae</taxon>
        <taxon>Calicophoron</taxon>
    </lineage>
</organism>